<dbReference type="AlphaFoldDB" id="A0A150LD11"/>
<dbReference type="EMBL" id="LQYT01000121">
    <property type="protein sequence ID" value="KYD10120.1"/>
    <property type="molecule type" value="Genomic_DNA"/>
</dbReference>
<dbReference type="Proteomes" id="UP000075683">
    <property type="component" value="Unassembled WGS sequence"/>
</dbReference>
<organism evidence="2 3">
    <name type="scientific">Caldibacillus debilis</name>
    <dbReference type="NCBI Taxonomy" id="301148"/>
    <lineage>
        <taxon>Bacteria</taxon>
        <taxon>Bacillati</taxon>
        <taxon>Bacillota</taxon>
        <taxon>Bacilli</taxon>
        <taxon>Bacillales</taxon>
        <taxon>Bacillaceae</taxon>
        <taxon>Caldibacillus</taxon>
    </lineage>
</organism>
<evidence type="ECO:0000313" key="3">
    <source>
        <dbReference type="Proteomes" id="UP000075683"/>
    </source>
</evidence>
<sequence>MRQPKSRTSLSSGTNTGGKGKSRQERCFPNICQEKSRAIAPLFLKPSIFGGSDS</sequence>
<accession>A0A150LD11</accession>
<dbReference type="STRING" id="301148.B4135_3599"/>
<evidence type="ECO:0000313" key="2">
    <source>
        <dbReference type="EMBL" id="KYD10120.1"/>
    </source>
</evidence>
<feature type="compositionally biased region" description="Low complexity" evidence="1">
    <location>
        <begin position="1"/>
        <end position="14"/>
    </location>
</feature>
<protein>
    <submittedName>
        <fullName evidence="2">Uncharacterized protein</fullName>
    </submittedName>
</protein>
<reference evidence="2 3" key="1">
    <citation type="submission" date="2016-01" db="EMBL/GenBank/DDBJ databases">
        <title>Draft Genome Sequences of Seven Thermophilic Sporeformers Isolated from Foods.</title>
        <authorList>
            <person name="Berendsen E.M."/>
            <person name="Wells-Bennik M.H."/>
            <person name="Krawcyk A.O."/>
            <person name="De Jong A."/>
            <person name="Holsappel S."/>
            <person name="Eijlander R.T."/>
            <person name="Kuipers O.P."/>
        </authorList>
    </citation>
    <scope>NUCLEOTIDE SEQUENCE [LARGE SCALE GENOMIC DNA]</scope>
    <source>
        <strain evidence="2 3">B4135</strain>
    </source>
</reference>
<name>A0A150LD11_9BACI</name>
<proteinExistence type="predicted"/>
<evidence type="ECO:0000256" key="1">
    <source>
        <dbReference type="SAM" id="MobiDB-lite"/>
    </source>
</evidence>
<feature type="region of interest" description="Disordered" evidence="1">
    <location>
        <begin position="1"/>
        <end position="29"/>
    </location>
</feature>
<gene>
    <name evidence="2" type="ORF">B4135_3599</name>
</gene>
<comment type="caution">
    <text evidence="2">The sequence shown here is derived from an EMBL/GenBank/DDBJ whole genome shotgun (WGS) entry which is preliminary data.</text>
</comment>